<proteinExistence type="inferred from homology"/>
<name>A0A9D1S4P5_9FIRM</name>
<dbReference type="InterPro" id="IPR020612">
    <property type="entry name" value="Methylthiotransferase_CS"/>
</dbReference>
<feature type="binding site" evidence="13">
    <location>
        <position position="92"/>
    </location>
    <ligand>
        <name>[4Fe-4S] cluster</name>
        <dbReference type="ChEBI" id="CHEBI:49883"/>
        <label>1</label>
    </ligand>
</feature>
<dbReference type="Proteomes" id="UP000824123">
    <property type="component" value="Unassembled WGS sequence"/>
</dbReference>
<dbReference type="GO" id="GO:0005829">
    <property type="term" value="C:cytosol"/>
    <property type="evidence" value="ECO:0007669"/>
    <property type="project" value="TreeGrafter"/>
</dbReference>
<keyword evidence="13" id="KW-0819">tRNA processing</keyword>
<evidence type="ECO:0000313" key="18">
    <source>
        <dbReference type="Proteomes" id="UP000824123"/>
    </source>
</evidence>
<dbReference type="PANTHER" id="PTHR43020">
    <property type="entry name" value="CDK5 REGULATORY SUBUNIT-ASSOCIATED PROTEIN 1"/>
    <property type="match status" value="1"/>
</dbReference>
<keyword evidence="6 13" id="KW-0408">Iron</keyword>
<dbReference type="InterPro" id="IPR005839">
    <property type="entry name" value="Methylthiotransferase"/>
</dbReference>
<keyword evidence="5 13" id="KW-0479">Metal-binding</keyword>
<dbReference type="FunFam" id="3.80.30.20:FF:000001">
    <property type="entry name" value="tRNA-2-methylthio-N(6)-dimethylallyladenosine synthase 2"/>
    <property type="match status" value="1"/>
</dbReference>
<dbReference type="GO" id="GO:0051539">
    <property type="term" value="F:4 iron, 4 sulfur cluster binding"/>
    <property type="evidence" value="ECO:0007669"/>
    <property type="project" value="UniProtKB-UniRule"/>
</dbReference>
<accession>A0A9D1S4P5</accession>
<dbReference type="Gene3D" id="3.40.50.12160">
    <property type="entry name" value="Methylthiotransferase, N-terminal domain"/>
    <property type="match status" value="1"/>
</dbReference>
<feature type="binding site" evidence="13">
    <location>
        <position position="167"/>
    </location>
    <ligand>
        <name>[4Fe-4S] cluster</name>
        <dbReference type="ChEBI" id="CHEBI:49883"/>
        <label>2</label>
        <note>4Fe-4S-S-AdoMet</note>
    </ligand>
</feature>
<dbReference type="EC" id="2.8.4.3" evidence="8 13"/>
<evidence type="ECO:0000256" key="5">
    <source>
        <dbReference type="ARBA" id="ARBA00022723"/>
    </source>
</evidence>
<dbReference type="SFLD" id="SFLDS00029">
    <property type="entry name" value="Radical_SAM"/>
    <property type="match status" value="1"/>
</dbReference>
<dbReference type="NCBIfam" id="TIGR01574">
    <property type="entry name" value="miaB-methiolase"/>
    <property type="match status" value="1"/>
</dbReference>
<evidence type="ECO:0000259" key="16">
    <source>
        <dbReference type="PROSITE" id="PS51918"/>
    </source>
</evidence>
<feature type="binding site" evidence="13">
    <location>
        <position position="58"/>
    </location>
    <ligand>
        <name>[4Fe-4S] cluster</name>
        <dbReference type="ChEBI" id="CHEBI:49883"/>
        <label>1</label>
    </ligand>
</feature>
<dbReference type="Pfam" id="PF04055">
    <property type="entry name" value="Radical_SAM"/>
    <property type="match status" value="1"/>
</dbReference>
<dbReference type="FunFam" id="3.40.50.12160:FF:000003">
    <property type="entry name" value="CDK5 regulatory subunit-associated protein 1"/>
    <property type="match status" value="1"/>
</dbReference>
<dbReference type="InterPro" id="IPR023404">
    <property type="entry name" value="rSAM_horseshoe"/>
</dbReference>
<feature type="binding site" evidence="13">
    <location>
        <position position="174"/>
    </location>
    <ligand>
        <name>[4Fe-4S] cluster</name>
        <dbReference type="ChEBI" id="CHEBI:49883"/>
        <label>2</label>
        <note>4Fe-4S-S-AdoMet</note>
    </ligand>
</feature>
<comment type="function">
    <text evidence="1 13">Catalyzes the methylthiolation of N6-(dimethylallyl)adenosine (i(6)A), leading to the formation of 2-methylthio-N6-(dimethylallyl)adenosine (ms(2)i(6)A) at position 37 in tRNAs that read codons beginning with uridine.</text>
</comment>
<keyword evidence="7 13" id="KW-0411">Iron-sulfur</keyword>
<dbReference type="HAMAP" id="MF_01864">
    <property type="entry name" value="tRNA_metthiotr_MiaB"/>
    <property type="match status" value="1"/>
</dbReference>
<comment type="subunit">
    <text evidence="13">Monomer.</text>
</comment>
<feature type="binding site" evidence="13">
    <location>
        <position position="171"/>
    </location>
    <ligand>
        <name>[4Fe-4S] cluster</name>
        <dbReference type="ChEBI" id="CHEBI:49883"/>
        <label>2</label>
        <note>4Fe-4S-S-AdoMet</note>
    </ligand>
</feature>
<comment type="similarity">
    <text evidence="13">Belongs to the methylthiotransferase family. MiaB subfamily.</text>
</comment>
<keyword evidence="4 13" id="KW-0949">S-adenosyl-L-methionine</keyword>
<evidence type="ECO:0000256" key="9">
    <source>
        <dbReference type="ARBA" id="ARBA00051425"/>
    </source>
</evidence>
<dbReference type="SMART" id="SM00729">
    <property type="entry name" value="Elp3"/>
    <property type="match status" value="1"/>
</dbReference>
<dbReference type="NCBIfam" id="TIGR00089">
    <property type="entry name" value="MiaB/RimO family radical SAM methylthiotransferase"/>
    <property type="match status" value="1"/>
</dbReference>
<keyword evidence="3 13" id="KW-0808">Transferase</keyword>
<dbReference type="PROSITE" id="PS51449">
    <property type="entry name" value="MTTASE_N"/>
    <property type="match status" value="1"/>
</dbReference>
<dbReference type="Gene3D" id="3.80.30.20">
    <property type="entry name" value="tm_1862 like domain"/>
    <property type="match status" value="1"/>
</dbReference>
<comment type="catalytic activity">
    <reaction evidence="9 13">
        <text>N(6)-dimethylallyladenosine(37) in tRNA + (sulfur carrier)-SH + AH2 + 2 S-adenosyl-L-methionine = 2-methylsulfanyl-N(6)-dimethylallyladenosine(37) in tRNA + (sulfur carrier)-H + 5'-deoxyadenosine + L-methionine + A + S-adenosyl-L-homocysteine + 2 H(+)</text>
        <dbReference type="Rhea" id="RHEA:37067"/>
        <dbReference type="Rhea" id="RHEA-COMP:10375"/>
        <dbReference type="Rhea" id="RHEA-COMP:10376"/>
        <dbReference type="Rhea" id="RHEA-COMP:14737"/>
        <dbReference type="Rhea" id="RHEA-COMP:14739"/>
        <dbReference type="ChEBI" id="CHEBI:13193"/>
        <dbReference type="ChEBI" id="CHEBI:15378"/>
        <dbReference type="ChEBI" id="CHEBI:17319"/>
        <dbReference type="ChEBI" id="CHEBI:17499"/>
        <dbReference type="ChEBI" id="CHEBI:29917"/>
        <dbReference type="ChEBI" id="CHEBI:57844"/>
        <dbReference type="ChEBI" id="CHEBI:57856"/>
        <dbReference type="ChEBI" id="CHEBI:59789"/>
        <dbReference type="ChEBI" id="CHEBI:64428"/>
        <dbReference type="ChEBI" id="CHEBI:74415"/>
        <dbReference type="ChEBI" id="CHEBI:74417"/>
        <dbReference type="EC" id="2.8.4.3"/>
    </reaction>
</comment>
<reference evidence="17" key="1">
    <citation type="submission" date="2020-10" db="EMBL/GenBank/DDBJ databases">
        <authorList>
            <person name="Gilroy R."/>
        </authorList>
    </citation>
    <scope>NUCLEOTIDE SEQUENCE</scope>
    <source>
        <strain evidence="17">ChiSxjej2B14-8506</strain>
    </source>
</reference>
<organism evidence="17 18">
    <name type="scientific">Candidatus Fimadaptatus faecigallinarum</name>
    <dbReference type="NCBI Taxonomy" id="2840814"/>
    <lineage>
        <taxon>Bacteria</taxon>
        <taxon>Bacillati</taxon>
        <taxon>Bacillota</taxon>
        <taxon>Clostridia</taxon>
        <taxon>Eubacteriales</taxon>
        <taxon>Candidatus Fimadaptatus</taxon>
    </lineage>
</organism>
<evidence type="ECO:0000256" key="12">
    <source>
        <dbReference type="ARBA" id="ARBA00081141"/>
    </source>
</evidence>
<evidence type="ECO:0000256" key="13">
    <source>
        <dbReference type="HAMAP-Rule" id="MF_01864"/>
    </source>
</evidence>
<evidence type="ECO:0000256" key="6">
    <source>
        <dbReference type="ARBA" id="ARBA00023004"/>
    </source>
</evidence>
<dbReference type="GO" id="GO:0046872">
    <property type="term" value="F:metal ion binding"/>
    <property type="evidence" value="ECO:0007669"/>
    <property type="project" value="UniProtKB-KW"/>
</dbReference>
<feature type="domain" description="MTTase N-terminal" evidence="15">
    <location>
        <begin position="13"/>
        <end position="131"/>
    </location>
</feature>
<dbReference type="CDD" id="cd01335">
    <property type="entry name" value="Radical_SAM"/>
    <property type="match status" value="1"/>
</dbReference>
<dbReference type="InterPro" id="IPR006463">
    <property type="entry name" value="MiaB_methiolase"/>
</dbReference>
<dbReference type="PROSITE" id="PS50926">
    <property type="entry name" value="TRAM"/>
    <property type="match status" value="1"/>
</dbReference>
<evidence type="ECO:0000256" key="1">
    <source>
        <dbReference type="ARBA" id="ARBA00003234"/>
    </source>
</evidence>
<keyword evidence="2 13" id="KW-0004">4Fe-4S</keyword>
<feature type="domain" description="Radical SAM core" evidence="16">
    <location>
        <begin position="153"/>
        <end position="379"/>
    </location>
</feature>
<feature type="binding site" evidence="13">
    <location>
        <position position="22"/>
    </location>
    <ligand>
        <name>[4Fe-4S] cluster</name>
        <dbReference type="ChEBI" id="CHEBI:49883"/>
        <label>1</label>
    </ligand>
</feature>
<keyword evidence="13" id="KW-0963">Cytoplasm</keyword>
<dbReference type="SUPFAM" id="SSF102114">
    <property type="entry name" value="Radical SAM enzymes"/>
    <property type="match status" value="1"/>
</dbReference>
<protein>
    <recommendedName>
        <fullName evidence="10 13">tRNA-2-methylthio-N(6)-dimethylallyladenosine synthase</fullName>
        <ecNumber evidence="8 13">2.8.4.3</ecNumber>
    </recommendedName>
    <alternativeName>
        <fullName evidence="12 13">(Dimethylallyl)adenosine tRNA methylthiotransferase MiaB</fullName>
    </alternativeName>
    <alternativeName>
        <fullName evidence="11 13">tRNA-i(6)A37 methylthiotransferase</fullName>
    </alternativeName>
</protein>
<dbReference type="SFLD" id="SFLDG01061">
    <property type="entry name" value="methylthiotransferase"/>
    <property type="match status" value="1"/>
</dbReference>
<dbReference type="InterPro" id="IPR038135">
    <property type="entry name" value="Methylthiotransferase_N_sf"/>
</dbReference>
<dbReference type="InterPro" id="IPR013848">
    <property type="entry name" value="Methylthiotransferase_N"/>
</dbReference>
<comment type="subcellular location">
    <subcellularLocation>
        <location evidence="13">Cytoplasm</location>
    </subcellularLocation>
</comment>
<dbReference type="InterPro" id="IPR006638">
    <property type="entry name" value="Elp3/MiaA/NifB-like_rSAM"/>
</dbReference>
<comment type="caution">
    <text evidence="17">The sequence shown here is derived from an EMBL/GenBank/DDBJ whole genome shotgun (WGS) entry which is preliminary data.</text>
</comment>
<dbReference type="SFLD" id="SFLDF00273">
    <property type="entry name" value="(dimethylallyl)adenosine_tRNA"/>
    <property type="match status" value="1"/>
</dbReference>
<evidence type="ECO:0000256" key="11">
    <source>
        <dbReference type="ARBA" id="ARBA00080698"/>
    </source>
</evidence>
<dbReference type="InterPro" id="IPR058240">
    <property type="entry name" value="rSAM_sf"/>
</dbReference>
<evidence type="ECO:0000256" key="2">
    <source>
        <dbReference type="ARBA" id="ARBA00022485"/>
    </source>
</evidence>
<dbReference type="Pfam" id="PF00919">
    <property type="entry name" value="UPF0004"/>
    <property type="match status" value="1"/>
</dbReference>
<evidence type="ECO:0000259" key="15">
    <source>
        <dbReference type="PROSITE" id="PS51449"/>
    </source>
</evidence>
<dbReference type="InterPro" id="IPR002792">
    <property type="entry name" value="TRAM_dom"/>
</dbReference>
<evidence type="ECO:0000256" key="4">
    <source>
        <dbReference type="ARBA" id="ARBA00022691"/>
    </source>
</evidence>
<dbReference type="Pfam" id="PF01938">
    <property type="entry name" value="TRAM"/>
    <property type="match status" value="1"/>
</dbReference>
<sequence length="445" mass="49591">MDEVRPEPRLSGRAYHIVTYGCQMNAHDSEQIAGILDRMGMHEAASRDEADLVIYNTCCVRDNAERRALGNVGWLKELKKVKPELMTGVCGCMVQQPGMAEKLIKRYPFLDIAFGTHELYKLPDMMRELLDSRARVVCVSEDDMVAEGLPVKRVSRIQAYVNIMYGCNNFCSYCIVPYVRGRERSRLPEDILREVEELKCDGVREVMLLGQNVNSYSGGGLDFAGLLREVDAIGIERIRFMTSHPKDLSDALIDVMANSRHICHQLHLPVQHGSDRVLEAMNRRYTAAHYLGLVDKLRGAMPDIGLTTDLIVGFPGETEDDFKATLDLVERVRYDSAYTFIFSPRQGTVAASMPNQVDEETSRRRIHELIAVQERITGEIYAGQAGRIERVLVEGPAARGEGKLAGRTERGITVNFTGTASEGELVDVKILGAGHNTLKGEQVGS</sequence>
<dbReference type="PROSITE" id="PS01278">
    <property type="entry name" value="MTTASE_RADICAL"/>
    <property type="match status" value="1"/>
</dbReference>
<comment type="cofactor">
    <cofactor evidence="13">
        <name>[4Fe-4S] cluster</name>
        <dbReference type="ChEBI" id="CHEBI:49883"/>
    </cofactor>
    <text evidence="13">Binds 2 [4Fe-4S] clusters. One cluster is coordinated with 3 cysteines and an exchangeable S-adenosyl-L-methionine.</text>
</comment>
<evidence type="ECO:0000256" key="8">
    <source>
        <dbReference type="ARBA" id="ARBA00033765"/>
    </source>
</evidence>
<evidence type="ECO:0000256" key="3">
    <source>
        <dbReference type="ARBA" id="ARBA00022679"/>
    </source>
</evidence>
<evidence type="ECO:0000313" key="17">
    <source>
        <dbReference type="EMBL" id="HIU47179.1"/>
    </source>
</evidence>
<dbReference type="PANTHER" id="PTHR43020:SF2">
    <property type="entry name" value="MITOCHONDRIAL TRNA METHYLTHIOTRANSFERASE CDK5RAP1"/>
    <property type="match status" value="1"/>
</dbReference>
<feature type="domain" description="TRAM" evidence="14">
    <location>
        <begin position="379"/>
        <end position="444"/>
    </location>
</feature>
<reference evidence="17" key="2">
    <citation type="journal article" date="2021" name="PeerJ">
        <title>Extensive microbial diversity within the chicken gut microbiome revealed by metagenomics and culture.</title>
        <authorList>
            <person name="Gilroy R."/>
            <person name="Ravi A."/>
            <person name="Getino M."/>
            <person name="Pursley I."/>
            <person name="Horton D.L."/>
            <person name="Alikhan N.F."/>
            <person name="Baker D."/>
            <person name="Gharbi K."/>
            <person name="Hall N."/>
            <person name="Watson M."/>
            <person name="Adriaenssens E.M."/>
            <person name="Foster-Nyarko E."/>
            <person name="Jarju S."/>
            <person name="Secka A."/>
            <person name="Antonio M."/>
            <person name="Oren A."/>
            <person name="Chaudhuri R.R."/>
            <person name="La Ragione R."/>
            <person name="Hildebrand F."/>
            <person name="Pallen M.J."/>
        </authorList>
    </citation>
    <scope>NUCLEOTIDE SEQUENCE</scope>
    <source>
        <strain evidence="17">ChiSxjej2B14-8506</strain>
    </source>
</reference>
<evidence type="ECO:0000256" key="7">
    <source>
        <dbReference type="ARBA" id="ARBA00023014"/>
    </source>
</evidence>
<dbReference type="AlphaFoldDB" id="A0A9D1S4P5"/>
<dbReference type="InterPro" id="IPR007197">
    <property type="entry name" value="rSAM"/>
</dbReference>
<gene>
    <name evidence="13 17" type="primary">miaB</name>
    <name evidence="17" type="ORF">IAC59_07960</name>
</gene>
<dbReference type="GO" id="GO:0035597">
    <property type="term" value="F:tRNA-2-methylthio-N(6)-dimethylallyladenosine(37) synthase activity"/>
    <property type="evidence" value="ECO:0007669"/>
    <property type="project" value="UniProtKB-EC"/>
</dbReference>
<evidence type="ECO:0000256" key="10">
    <source>
        <dbReference type="ARBA" id="ARBA00068570"/>
    </source>
</evidence>
<dbReference type="SFLD" id="SFLDG01082">
    <property type="entry name" value="B12-binding_domain_containing"/>
    <property type="match status" value="1"/>
</dbReference>
<dbReference type="EMBL" id="DVNK01000050">
    <property type="protein sequence ID" value="HIU47179.1"/>
    <property type="molecule type" value="Genomic_DNA"/>
</dbReference>
<evidence type="ECO:0000259" key="14">
    <source>
        <dbReference type="PROSITE" id="PS50926"/>
    </source>
</evidence>
<dbReference type="PROSITE" id="PS51918">
    <property type="entry name" value="RADICAL_SAM"/>
    <property type="match status" value="1"/>
</dbReference>